<dbReference type="EMBL" id="SODO01000003">
    <property type="protein sequence ID" value="TDW60202.1"/>
    <property type="molecule type" value="Genomic_DNA"/>
</dbReference>
<keyword evidence="12" id="KW-0282">Flagellum</keyword>
<evidence type="ECO:0000256" key="3">
    <source>
        <dbReference type="ARBA" id="ARBA00009677"/>
    </source>
</evidence>
<comment type="caution">
    <text evidence="12">The sequence shown here is derived from an EMBL/GenBank/DDBJ whole genome shotgun (WGS) entry which is preliminary data.</text>
</comment>
<dbReference type="InterPro" id="IPR010930">
    <property type="entry name" value="Flg_bb/hook_C_dom"/>
</dbReference>
<feature type="domain" description="Flagellar basal body rod protein N-terminal" evidence="9">
    <location>
        <begin position="4"/>
        <end position="33"/>
    </location>
</feature>
<dbReference type="InterPro" id="IPR002371">
    <property type="entry name" value="FlgK"/>
</dbReference>
<dbReference type="Pfam" id="PF06429">
    <property type="entry name" value="Flg_bbr_C"/>
    <property type="match status" value="1"/>
</dbReference>
<keyword evidence="12" id="KW-0969">Cilium</keyword>
<dbReference type="PANTHER" id="PTHR30033">
    <property type="entry name" value="FLAGELLAR HOOK-ASSOCIATED PROTEIN 1"/>
    <property type="match status" value="1"/>
</dbReference>
<keyword evidence="8" id="KW-0175">Coiled coil</keyword>
<dbReference type="NCBIfam" id="TIGR02492">
    <property type="entry name" value="flgK_ends"/>
    <property type="match status" value="1"/>
</dbReference>
<evidence type="ECO:0000256" key="6">
    <source>
        <dbReference type="ARBA" id="ARBA00023143"/>
    </source>
</evidence>
<dbReference type="Pfam" id="PF22638">
    <property type="entry name" value="FlgK_D1"/>
    <property type="match status" value="1"/>
</dbReference>
<evidence type="ECO:0000259" key="11">
    <source>
        <dbReference type="Pfam" id="PF22638"/>
    </source>
</evidence>
<evidence type="ECO:0000259" key="9">
    <source>
        <dbReference type="Pfam" id="PF00460"/>
    </source>
</evidence>
<gene>
    <name evidence="7" type="primary">flgK</name>
    <name evidence="12" type="ORF">LY04_01197</name>
</gene>
<keyword evidence="5 7" id="KW-0964">Secreted</keyword>
<evidence type="ECO:0000256" key="7">
    <source>
        <dbReference type="RuleBase" id="RU362065"/>
    </source>
</evidence>
<sequence length="440" mass="46629">MAMINNGLSGLQAAQTALNTMSQNVANVNVPGYSRQEVQLSARQSGFGVMGGSGVQVTGLRRVADEFLTAQLWRAESEAGQRWQVSDYLGQMETVLGSEDSSLLPGLTSFFAALNGAAEAPQSTAPRQQIIASAKALAQRFNHLGSQLDAQERRVLDQLDATSSQANNLLTQVAELNEKIKEVGAKGGNAGILEDTRDEALRQLSGLVDIRSSRQADGTINVSLEQGQPLVLGNQAAQISRNDTLISVGFSGQDYPLGGGAGGSLGGLMLHREQQLQPAREELDTMAEVFAKNINRQLAQGVDLSGQSGAPLFAFTAGDAAGSLKVPDELTPEQLALSGSTNAGPGNNDNLQTLLGLQDDSYEQYRGMVGQLAITSAQWQADAAASDNIRTEAQARRDGVSGVNLDEEAMNMMNYVQNYQANAKVIGTADQLFNTLLNMI</sequence>
<evidence type="ECO:0000313" key="13">
    <source>
        <dbReference type="Proteomes" id="UP000295058"/>
    </source>
</evidence>
<keyword evidence="12" id="KW-0966">Cell projection</keyword>
<dbReference type="Proteomes" id="UP000295058">
    <property type="component" value="Unassembled WGS sequence"/>
</dbReference>
<reference evidence="12 13" key="1">
    <citation type="submission" date="2019-03" db="EMBL/GenBank/DDBJ databases">
        <title>Genomic Encyclopedia of Archaeal and Bacterial Type Strains, Phase II (KMG-II): from individual species to whole genera.</title>
        <authorList>
            <person name="Goeker M."/>
        </authorList>
    </citation>
    <scope>NUCLEOTIDE SEQUENCE [LARGE SCALE GENOMIC DNA]</scope>
    <source>
        <strain evidence="12 13">DSM 15594</strain>
    </source>
</reference>
<evidence type="ECO:0000256" key="5">
    <source>
        <dbReference type="ARBA" id="ARBA00022525"/>
    </source>
</evidence>
<name>A0ABY2F0W7_9GAMM</name>
<evidence type="ECO:0000256" key="1">
    <source>
        <dbReference type="ARBA" id="ARBA00004365"/>
    </source>
</evidence>
<dbReference type="InterPro" id="IPR001444">
    <property type="entry name" value="Flag_bb_rod_N"/>
</dbReference>
<accession>A0ABY2F0W7</accession>
<dbReference type="InterPro" id="IPR053927">
    <property type="entry name" value="FlgK_helical"/>
</dbReference>
<evidence type="ECO:0000256" key="2">
    <source>
        <dbReference type="ARBA" id="ARBA00004613"/>
    </source>
</evidence>
<dbReference type="PRINTS" id="PR01005">
    <property type="entry name" value="FLGHOOKAP1"/>
</dbReference>
<keyword evidence="6 7" id="KW-0975">Bacterial flagellum</keyword>
<feature type="domain" description="Flagellar hook-associated protein FlgK helical" evidence="11">
    <location>
        <begin position="89"/>
        <end position="313"/>
    </location>
</feature>
<evidence type="ECO:0000256" key="8">
    <source>
        <dbReference type="SAM" id="Coils"/>
    </source>
</evidence>
<dbReference type="SUPFAM" id="SSF64518">
    <property type="entry name" value="Phase 1 flagellin"/>
    <property type="match status" value="1"/>
</dbReference>
<dbReference type="RefSeq" id="WP_166670276.1">
    <property type="nucleotide sequence ID" value="NZ_NQJF01000002.1"/>
</dbReference>
<feature type="coiled-coil region" evidence="8">
    <location>
        <begin position="159"/>
        <end position="186"/>
    </location>
</feature>
<comment type="similarity">
    <text evidence="3 7">Belongs to the flagella basal body rod proteins family.</text>
</comment>
<keyword evidence="13" id="KW-1185">Reference proteome</keyword>
<evidence type="ECO:0000256" key="4">
    <source>
        <dbReference type="ARBA" id="ARBA00016244"/>
    </source>
</evidence>
<feature type="domain" description="Flagellar basal-body/hook protein C-terminal" evidence="10">
    <location>
        <begin position="401"/>
        <end position="439"/>
    </location>
</feature>
<dbReference type="PANTHER" id="PTHR30033:SF1">
    <property type="entry name" value="FLAGELLAR HOOK-ASSOCIATED PROTEIN 1"/>
    <property type="match status" value="1"/>
</dbReference>
<evidence type="ECO:0000259" key="10">
    <source>
        <dbReference type="Pfam" id="PF06429"/>
    </source>
</evidence>
<proteinExistence type="inferred from homology"/>
<organism evidence="12 13">
    <name type="scientific">Oceanimonas baumannii</name>
    <dbReference type="NCBI Taxonomy" id="129578"/>
    <lineage>
        <taxon>Bacteria</taxon>
        <taxon>Pseudomonadati</taxon>
        <taxon>Pseudomonadota</taxon>
        <taxon>Gammaproteobacteria</taxon>
        <taxon>Aeromonadales</taxon>
        <taxon>Aeromonadaceae</taxon>
        <taxon>Oceanimonas</taxon>
    </lineage>
</organism>
<evidence type="ECO:0000313" key="12">
    <source>
        <dbReference type="EMBL" id="TDW60202.1"/>
    </source>
</evidence>
<dbReference type="Pfam" id="PF00460">
    <property type="entry name" value="Flg_bb_rod"/>
    <property type="match status" value="1"/>
</dbReference>
<comment type="subcellular location">
    <subcellularLocation>
        <location evidence="1 7">Bacterial flagellum</location>
    </subcellularLocation>
    <subcellularLocation>
        <location evidence="2 7">Secreted</location>
    </subcellularLocation>
</comment>
<protein>
    <recommendedName>
        <fullName evidence="4 7">Flagellar hook-associated protein 1</fullName>
        <shortName evidence="7">HAP1</shortName>
    </recommendedName>
</protein>